<dbReference type="Gene3D" id="2.40.100.10">
    <property type="entry name" value="Cyclophilin-like"/>
    <property type="match status" value="1"/>
</dbReference>
<dbReference type="InterPro" id="IPR029000">
    <property type="entry name" value="Cyclophilin-like_dom_sf"/>
</dbReference>
<evidence type="ECO:0000256" key="2">
    <source>
        <dbReference type="ARBA" id="ARBA00022801"/>
    </source>
</evidence>
<comment type="caution">
    <text evidence="5">The sequence shown here is derived from an EMBL/GenBank/DDBJ whole genome shotgun (WGS) entry which is preliminary data.</text>
</comment>
<evidence type="ECO:0000259" key="4">
    <source>
        <dbReference type="SMART" id="SM00796"/>
    </source>
</evidence>
<dbReference type="Proteomes" id="UP001500552">
    <property type="component" value="Unassembled WGS sequence"/>
</dbReference>
<keyword evidence="6" id="KW-1185">Reference proteome</keyword>
<keyword evidence="3" id="KW-0067">ATP-binding</keyword>
<dbReference type="PANTHER" id="PTHR34698:SF2">
    <property type="entry name" value="5-OXOPROLINASE SUBUNIT B"/>
    <property type="match status" value="1"/>
</dbReference>
<organism evidence="5 6">
    <name type="scientific">Pontibacter saemangeumensis</name>
    <dbReference type="NCBI Taxonomy" id="1084525"/>
    <lineage>
        <taxon>Bacteria</taxon>
        <taxon>Pseudomonadati</taxon>
        <taxon>Bacteroidota</taxon>
        <taxon>Cytophagia</taxon>
        <taxon>Cytophagales</taxon>
        <taxon>Hymenobacteraceae</taxon>
        <taxon>Pontibacter</taxon>
    </lineage>
</organism>
<evidence type="ECO:0000256" key="3">
    <source>
        <dbReference type="ARBA" id="ARBA00022840"/>
    </source>
</evidence>
<keyword evidence="2" id="KW-0378">Hydrolase</keyword>
<dbReference type="InterPro" id="IPR003833">
    <property type="entry name" value="CT_C_D"/>
</dbReference>
<feature type="domain" description="Carboxyltransferase" evidence="4">
    <location>
        <begin position="12"/>
        <end position="221"/>
    </location>
</feature>
<evidence type="ECO:0000313" key="6">
    <source>
        <dbReference type="Proteomes" id="UP001500552"/>
    </source>
</evidence>
<dbReference type="RefSeq" id="WP_345160510.1">
    <property type="nucleotide sequence ID" value="NZ_BAABHC010000016.1"/>
</dbReference>
<dbReference type="EMBL" id="BAABHC010000016">
    <property type="protein sequence ID" value="GAA4437587.1"/>
    <property type="molecule type" value="Genomic_DNA"/>
</dbReference>
<dbReference type="SUPFAM" id="SSF160467">
    <property type="entry name" value="PH0987 N-terminal domain-like"/>
    <property type="match status" value="1"/>
</dbReference>
<dbReference type="NCBIfam" id="TIGR00370">
    <property type="entry name" value="5-oxoprolinase subunit PxpB"/>
    <property type="match status" value="1"/>
</dbReference>
<proteinExistence type="predicted"/>
<dbReference type="PANTHER" id="PTHR34698">
    <property type="entry name" value="5-OXOPROLINASE SUBUNIT B"/>
    <property type="match status" value="1"/>
</dbReference>
<protein>
    <submittedName>
        <fullName evidence="5">5-oxoprolinase subunit B</fullName>
    </submittedName>
</protein>
<dbReference type="Gene3D" id="3.30.1360.40">
    <property type="match status" value="1"/>
</dbReference>
<name>A0ABP8LY14_9BACT</name>
<reference evidence="6" key="1">
    <citation type="journal article" date="2019" name="Int. J. Syst. Evol. Microbiol.">
        <title>The Global Catalogue of Microorganisms (GCM) 10K type strain sequencing project: providing services to taxonomists for standard genome sequencing and annotation.</title>
        <authorList>
            <consortium name="The Broad Institute Genomics Platform"/>
            <consortium name="The Broad Institute Genome Sequencing Center for Infectious Disease"/>
            <person name="Wu L."/>
            <person name="Ma J."/>
        </authorList>
    </citation>
    <scope>NUCLEOTIDE SEQUENCE [LARGE SCALE GENOMIC DNA]</scope>
    <source>
        <strain evidence="6">JCM 17926</strain>
    </source>
</reference>
<sequence length="247" mass="27361">MKKLKESDIPSVRLYPLGDAAVVVHFGDVIGEETHKQVRAFAAYLAQHPFEGLVEYVPAFTTVTVYYDPWLISQKGNFNPYTKVTGFLQRMLPLLDRYENGQEPRLVEIPVLYGGISGPDLPFVAAHCGLSPEEVVALHRQQDYLVYMIGFAPGFPYLGGLNPKIAAPRRESPRPVVPAGSVGIAGNQTGIYPLPMPGGWQLIGRTPVSLFNPDSTSPSLLHAGDRVRFVPIAEEEYHQRKEQRHVS</sequence>
<gene>
    <name evidence="5" type="primary">pxpB</name>
    <name evidence="5" type="ORF">GCM10023188_31950</name>
</gene>
<evidence type="ECO:0000256" key="1">
    <source>
        <dbReference type="ARBA" id="ARBA00022741"/>
    </source>
</evidence>
<dbReference type="SUPFAM" id="SSF50891">
    <property type="entry name" value="Cyclophilin-like"/>
    <property type="match status" value="1"/>
</dbReference>
<dbReference type="Pfam" id="PF02682">
    <property type="entry name" value="CT_C_D"/>
    <property type="match status" value="1"/>
</dbReference>
<dbReference type="InterPro" id="IPR010016">
    <property type="entry name" value="PxpB"/>
</dbReference>
<keyword evidence="1" id="KW-0547">Nucleotide-binding</keyword>
<accession>A0ABP8LY14</accession>
<evidence type="ECO:0000313" key="5">
    <source>
        <dbReference type="EMBL" id="GAA4437587.1"/>
    </source>
</evidence>
<dbReference type="SMART" id="SM00796">
    <property type="entry name" value="AHS1"/>
    <property type="match status" value="1"/>
</dbReference>